<dbReference type="RefSeq" id="WP_048929847.1">
    <property type="nucleotide sequence ID" value="NZ_KQ235877.1"/>
</dbReference>
<feature type="transmembrane region" description="Helical" evidence="6">
    <location>
        <begin position="86"/>
        <end position="105"/>
    </location>
</feature>
<evidence type="ECO:0000256" key="5">
    <source>
        <dbReference type="ARBA" id="ARBA00023136"/>
    </source>
</evidence>
<dbReference type="Pfam" id="PF08660">
    <property type="entry name" value="Alg14"/>
    <property type="match status" value="1"/>
</dbReference>
<dbReference type="EMBL" id="ADLK01000019">
    <property type="protein sequence ID" value="KMW20220.1"/>
    <property type="molecule type" value="Genomic_DNA"/>
</dbReference>
<evidence type="ECO:0000256" key="1">
    <source>
        <dbReference type="ARBA" id="ARBA00004389"/>
    </source>
</evidence>
<evidence type="ECO:0000256" key="3">
    <source>
        <dbReference type="ARBA" id="ARBA00022824"/>
    </source>
</evidence>
<evidence type="ECO:0000256" key="2">
    <source>
        <dbReference type="ARBA" id="ARBA00022692"/>
    </source>
</evidence>
<evidence type="ECO:0008006" key="9">
    <source>
        <dbReference type="Google" id="ProtNLM"/>
    </source>
</evidence>
<dbReference type="PANTHER" id="PTHR12154:SF4">
    <property type="entry name" value="UDP-N-ACETYLGLUCOSAMINE TRANSFERASE SUBUNIT ALG14 HOMOLOG"/>
    <property type="match status" value="1"/>
</dbReference>
<dbReference type="GO" id="GO:0004577">
    <property type="term" value="F:N-acetylglucosaminyldiphosphodolichol N-acetylglucosaminyltransferase activity"/>
    <property type="evidence" value="ECO:0007669"/>
    <property type="project" value="TreeGrafter"/>
</dbReference>
<comment type="subcellular location">
    <subcellularLocation>
        <location evidence="1">Endoplasmic reticulum membrane</location>
        <topology evidence="1">Single-pass membrane protein</topology>
    </subcellularLocation>
</comment>
<dbReference type="Gene3D" id="3.40.50.2000">
    <property type="entry name" value="Glycogen Phosphorylase B"/>
    <property type="match status" value="1"/>
</dbReference>
<dbReference type="GO" id="GO:0006488">
    <property type="term" value="P:dolichol-linked oligosaccharide biosynthetic process"/>
    <property type="evidence" value="ECO:0007669"/>
    <property type="project" value="InterPro"/>
</dbReference>
<protein>
    <recommendedName>
        <fullName evidence="9">Polysaccharide biosynthesis protein</fullName>
    </recommendedName>
</protein>
<keyword evidence="3" id="KW-0256">Endoplasmic reticulum</keyword>
<dbReference type="GeneID" id="93161841"/>
<keyword evidence="4 6" id="KW-1133">Transmembrane helix</keyword>
<dbReference type="PANTHER" id="PTHR12154">
    <property type="entry name" value="GLYCOSYL TRANSFERASE-RELATED"/>
    <property type="match status" value="1"/>
</dbReference>
<evidence type="ECO:0000256" key="4">
    <source>
        <dbReference type="ARBA" id="ARBA00022989"/>
    </source>
</evidence>
<evidence type="ECO:0000256" key="6">
    <source>
        <dbReference type="SAM" id="Phobius"/>
    </source>
</evidence>
<proteinExistence type="predicted"/>
<dbReference type="PATRIC" id="fig|742734.4.peg.2407"/>
<keyword evidence="2 6" id="KW-0812">Transmembrane</keyword>
<comment type="caution">
    <text evidence="7">The sequence shown here is derived from an EMBL/GenBank/DDBJ whole genome shotgun (WGS) entry which is preliminary data.</text>
</comment>
<name>A0A0J9EWH2_9FIRM</name>
<dbReference type="InterPro" id="IPR013969">
    <property type="entry name" value="Oligosacch_biosynth_Alg14"/>
</dbReference>
<dbReference type="NCBIfam" id="NF041549">
    <property type="entry name" value="PssD"/>
    <property type="match status" value="1"/>
</dbReference>
<dbReference type="Proteomes" id="UP000037392">
    <property type="component" value="Unassembled WGS sequence"/>
</dbReference>
<gene>
    <name evidence="7" type="ORF">HMPREF9470_02235</name>
</gene>
<dbReference type="OrthoDB" id="555447at2"/>
<organism evidence="7 8">
    <name type="scientific">[Clostridium] citroniae WAL-19142</name>
    <dbReference type="NCBI Taxonomy" id="742734"/>
    <lineage>
        <taxon>Bacteria</taxon>
        <taxon>Bacillati</taxon>
        <taxon>Bacillota</taxon>
        <taxon>Clostridia</taxon>
        <taxon>Lachnospirales</taxon>
        <taxon>Lachnospiraceae</taxon>
        <taxon>Enterocloster</taxon>
    </lineage>
</organism>
<dbReference type="AlphaFoldDB" id="A0A0J9EWH2"/>
<sequence>MREKKVKICFTSSSGGHFEQLLMLEPLMKKYDSYIVTEKLDYDVKTGNIPVKYVMQINRTDKLFFLKFICNIIKSFKIIITNMPDVIISTGALAAVPLMIWTKIFGGKVVYIESFAKIDSPNISGKIAYRFADQFYIQWESMRKFYPKAIYKGGIY</sequence>
<keyword evidence="5 6" id="KW-0472">Membrane</keyword>
<dbReference type="SUPFAM" id="SSF53756">
    <property type="entry name" value="UDP-Glycosyltransferase/glycogen phosphorylase"/>
    <property type="match status" value="1"/>
</dbReference>
<accession>A0A0J9EWH2</accession>
<reference evidence="7 8" key="1">
    <citation type="submission" date="2011-04" db="EMBL/GenBank/DDBJ databases">
        <title>The Genome Sequence of Clostridium citroniae WAL-19142.</title>
        <authorList>
            <consortium name="The Broad Institute Genome Sequencing Platform"/>
            <person name="Earl A."/>
            <person name="Ward D."/>
            <person name="Feldgarden M."/>
            <person name="Gevers D."/>
            <person name="Warren Y.A."/>
            <person name="Tyrrell K.L."/>
            <person name="Citron D.M."/>
            <person name="Goldstein E.J."/>
            <person name="Daigneault M."/>
            <person name="Allen-Vercoe E."/>
            <person name="Young S.K."/>
            <person name="Zeng Q."/>
            <person name="Gargeya S."/>
            <person name="Fitzgerald M."/>
            <person name="Haas B."/>
            <person name="Abouelleil A."/>
            <person name="Alvarado L."/>
            <person name="Arachchi H.M."/>
            <person name="Berlin A."/>
            <person name="Brown A."/>
            <person name="Chapman S.B."/>
            <person name="Chen Z."/>
            <person name="Dunbar C."/>
            <person name="Freedman E."/>
            <person name="Gearin G."/>
            <person name="Gellesch M."/>
            <person name="Goldberg J."/>
            <person name="Griggs A."/>
            <person name="Gujja S."/>
            <person name="Heilman E.R."/>
            <person name="Heiman D."/>
            <person name="Howarth C."/>
            <person name="Larson L."/>
            <person name="Lui A."/>
            <person name="MacDonald P.J."/>
            <person name="Mehta T."/>
            <person name="Montmayeur A."/>
            <person name="Murphy C."/>
            <person name="Neiman D."/>
            <person name="Pearson M."/>
            <person name="Priest M."/>
            <person name="Roberts A."/>
            <person name="Saif S."/>
            <person name="Shea T."/>
            <person name="Shenoy N."/>
            <person name="Sisk P."/>
            <person name="Stolte C."/>
            <person name="Sykes S."/>
            <person name="White J."/>
            <person name="Yandava C."/>
            <person name="Wortman J."/>
            <person name="Nusbaum C."/>
            <person name="Birren B."/>
        </authorList>
    </citation>
    <scope>NUCLEOTIDE SEQUENCE [LARGE SCALE GENOMIC DNA]</scope>
    <source>
        <strain evidence="7 8">WAL-19142</strain>
    </source>
</reference>
<evidence type="ECO:0000313" key="7">
    <source>
        <dbReference type="EMBL" id="KMW20220.1"/>
    </source>
</evidence>
<evidence type="ECO:0000313" key="8">
    <source>
        <dbReference type="Proteomes" id="UP000037392"/>
    </source>
</evidence>